<sequence>AQHNAAEEEKRCDTRHAVCCREGGGVRQHRRQTILRARLPVWIASLLHAAKRLRSDRARRKKVYRLLHRKLVLHGVGVKEGNFQPTYVFPEEVKMLVRSVFSQNILDYPDPCHDQVLHVTVEDLHKLEIKCKV</sequence>
<name>A0ACB7F8C2_NIBAL</name>
<organism evidence="1 2">
    <name type="scientific">Nibea albiflora</name>
    <name type="common">Yellow drum</name>
    <name type="synonym">Corvina albiflora</name>
    <dbReference type="NCBI Taxonomy" id="240163"/>
    <lineage>
        <taxon>Eukaryota</taxon>
        <taxon>Metazoa</taxon>
        <taxon>Chordata</taxon>
        <taxon>Craniata</taxon>
        <taxon>Vertebrata</taxon>
        <taxon>Euteleostomi</taxon>
        <taxon>Actinopterygii</taxon>
        <taxon>Neopterygii</taxon>
        <taxon>Teleostei</taxon>
        <taxon>Neoteleostei</taxon>
        <taxon>Acanthomorphata</taxon>
        <taxon>Eupercaria</taxon>
        <taxon>Sciaenidae</taxon>
        <taxon>Nibea</taxon>
    </lineage>
</organism>
<evidence type="ECO:0000313" key="2">
    <source>
        <dbReference type="Proteomes" id="UP000805704"/>
    </source>
</evidence>
<accession>A0ACB7F8C2</accession>
<protein>
    <submittedName>
        <fullName evidence="1">Uncharacterized protein</fullName>
    </submittedName>
</protein>
<comment type="caution">
    <text evidence="1">The sequence shown here is derived from an EMBL/GenBank/DDBJ whole genome shotgun (WGS) entry which is preliminary data.</text>
</comment>
<reference evidence="1" key="1">
    <citation type="submission" date="2020-04" db="EMBL/GenBank/DDBJ databases">
        <title>A chromosome-scale assembly and high-density genetic map of the yellow drum (Nibea albiflora) genome.</title>
        <authorList>
            <person name="Xu D."/>
            <person name="Zhang W."/>
            <person name="Chen R."/>
            <person name="Tan P."/>
            <person name="Wang L."/>
            <person name="Song H."/>
            <person name="Tian L."/>
            <person name="Zhu Q."/>
            <person name="Wang B."/>
        </authorList>
    </citation>
    <scope>NUCLEOTIDE SEQUENCE</scope>
    <source>
        <strain evidence="1">ZJHYS-2018</strain>
    </source>
</reference>
<gene>
    <name evidence="1" type="ORF">GBF38_017414</name>
</gene>
<dbReference type="EMBL" id="CM024805">
    <property type="protein sequence ID" value="KAG8009291.1"/>
    <property type="molecule type" value="Genomic_DNA"/>
</dbReference>
<feature type="non-terminal residue" evidence="1">
    <location>
        <position position="1"/>
    </location>
</feature>
<evidence type="ECO:0000313" key="1">
    <source>
        <dbReference type="EMBL" id="KAG8009291.1"/>
    </source>
</evidence>
<proteinExistence type="predicted"/>
<keyword evidence="2" id="KW-1185">Reference proteome</keyword>
<dbReference type="Proteomes" id="UP000805704">
    <property type="component" value="Chromosome 17"/>
</dbReference>